<dbReference type="GO" id="GO:0005524">
    <property type="term" value="F:ATP binding"/>
    <property type="evidence" value="ECO:0007669"/>
    <property type="project" value="UniProtKB-KW"/>
</dbReference>
<evidence type="ECO:0000313" key="2">
    <source>
        <dbReference type="EMBL" id="MBB3995277.1"/>
    </source>
</evidence>
<dbReference type="CDD" id="cd00267">
    <property type="entry name" value="ABC_ATPase"/>
    <property type="match status" value="1"/>
</dbReference>
<dbReference type="InterPro" id="IPR027417">
    <property type="entry name" value="P-loop_NTPase"/>
</dbReference>
<organism evidence="2 3">
    <name type="scientific">Sulfitobacter undariae</name>
    <dbReference type="NCBI Taxonomy" id="1563671"/>
    <lineage>
        <taxon>Bacteria</taxon>
        <taxon>Pseudomonadati</taxon>
        <taxon>Pseudomonadota</taxon>
        <taxon>Alphaproteobacteria</taxon>
        <taxon>Rhodobacterales</taxon>
        <taxon>Roseobacteraceae</taxon>
        <taxon>Sulfitobacter</taxon>
    </lineage>
</organism>
<evidence type="ECO:0000313" key="3">
    <source>
        <dbReference type="Proteomes" id="UP000530268"/>
    </source>
</evidence>
<keyword evidence="2" id="KW-0067">ATP-binding</keyword>
<name>A0A7W6E9U1_9RHOB</name>
<dbReference type="InterPro" id="IPR051396">
    <property type="entry name" value="Bact_Antivir_Def_Nuclease"/>
</dbReference>
<proteinExistence type="predicted"/>
<sequence>MRIRLDRIIITDFKRIETLTIDLKPLTALVGGNTSGKSSALQAAQLGVSILQAAFRGFRKNGTPDFAGTVSNDAVLFRPTEHLLSLRRGGVATQNEGFSITYSGFDLDAEEAREVRVNIRRGKNANIAITRIGDDSFAATLANGDKPFSILTPGLSGIPMREEWRTKGAMDAAIMHGDANLYLRTVLDHLFARDLDEAAKEAWRQGREIEVLPESGWKTFSSLLDVCYPGARVIVSHDQQNDRYVNVDVESPDSRVTIDMASTGMLQVIQIVAYACFYAPPLLLLDEPDAHLHADSQSRLYEALRGVAAETHTRILFASHSPQLIQRLMFDADAALAWMSEGEKVPVDDAQRPAIPILMTLGALSAGADAFDPARPVILMTEDKLTRPVTALAIANGAPANLAVLSYNGCGNLPAARLLANMIADIRPDVQIIIHRDRDFRTDSEMQFEIATAAAERQRNGVSRVSEVFTPLNDVEHSFAQSSHLNQVFDEIDLEVINTTILEVTALKRDDLVNAARTARQQILSSLYDVPRKRTKPEWAACGMPNASPPIGNFIPANGLVPVAFEHTHGKKLTDGLRGAIHHHVRGSSQATEDRFYSATNHLTSPSWMAAFNPPEDRMEI</sequence>
<dbReference type="PANTHER" id="PTHR43581">
    <property type="entry name" value="ATP/GTP PHOSPHATASE"/>
    <property type="match status" value="1"/>
</dbReference>
<dbReference type="Gene3D" id="3.40.50.300">
    <property type="entry name" value="P-loop containing nucleotide triphosphate hydrolases"/>
    <property type="match status" value="2"/>
</dbReference>
<keyword evidence="2" id="KW-0547">Nucleotide-binding</keyword>
<comment type="caution">
    <text evidence="2">The sequence shown here is derived from an EMBL/GenBank/DDBJ whole genome shotgun (WGS) entry which is preliminary data.</text>
</comment>
<dbReference type="SUPFAM" id="SSF52540">
    <property type="entry name" value="P-loop containing nucleoside triphosphate hydrolases"/>
    <property type="match status" value="1"/>
</dbReference>
<keyword evidence="3" id="KW-1185">Reference proteome</keyword>
<protein>
    <submittedName>
        <fullName evidence="2">Energy-coupling factor transporter ATP-binding protein EcfA2</fullName>
    </submittedName>
</protein>
<dbReference type="PANTHER" id="PTHR43581:SF4">
    <property type="entry name" value="ATP_GTP PHOSPHATASE"/>
    <property type="match status" value="1"/>
</dbReference>
<accession>A0A7W6E9U1</accession>
<dbReference type="InterPro" id="IPR003959">
    <property type="entry name" value="ATPase_AAA_core"/>
</dbReference>
<dbReference type="GO" id="GO:0016887">
    <property type="term" value="F:ATP hydrolysis activity"/>
    <property type="evidence" value="ECO:0007669"/>
    <property type="project" value="InterPro"/>
</dbReference>
<evidence type="ECO:0000259" key="1">
    <source>
        <dbReference type="Pfam" id="PF13304"/>
    </source>
</evidence>
<dbReference type="RefSeq" id="WP_184567061.1">
    <property type="nucleotide sequence ID" value="NZ_JACIEI010000013.1"/>
</dbReference>
<dbReference type="EMBL" id="JACIEI010000013">
    <property type="protein sequence ID" value="MBB3995277.1"/>
    <property type="molecule type" value="Genomic_DNA"/>
</dbReference>
<dbReference type="AlphaFoldDB" id="A0A7W6E9U1"/>
<gene>
    <name evidence="2" type="ORF">GGR95_002932</name>
</gene>
<dbReference type="Proteomes" id="UP000530268">
    <property type="component" value="Unassembled WGS sequence"/>
</dbReference>
<dbReference type="Pfam" id="PF13304">
    <property type="entry name" value="AAA_21"/>
    <property type="match status" value="1"/>
</dbReference>
<reference evidence="2 3" key="1">
    <citation type="submission" date="2020-08" db="EMBL/GenBank/DDBJ databases">
        <title>Genomic Encyclopedia of Type Strains, Phase IV (KMG-IV): sequencing the most valuable type-strain genomes for metagenomic binning, comparative biology and taxonomic classification.</title>
        <authorList>
            <person name="Goeker M."/>
        </authorList>
    </citation>
    <scope>NUCLEOTIDE SEQUENCE [LARGE SCALE GENOMIC DNA]</scope>
    <source>
        <strain evidence="2 3">DSM 102234</strain>
    </source>
</reference>
<feature type="domain" description="ATPase AAA-type core" evidence="1">
    <location>
        <begin position="26"/>
        <end position="325"/>
    </location>
</feature>